<dbReference type="EMBL" id="BMES01000003">
    <property type="protein sequence ID" value="GGH33405.1"/>
    <property type="molecule type" value="Genomic_DNA"/>
</dbReference>
<dbReference type="SUPFAM" id="SSF53756">
    <property type="entry name" value="UDP-Glycosyltransferase/glycogen phosphorylase"/>
    <property type="match status" value="1"/>
</dbReference>
<dbReference type="PANTHER" id="PTHR12526:SF635">
    <property type="entry name" value="GLYCOSYL TRANSFERASE GROUP 1"/>
    <property type="match status" value="1"/>
</dbReference>
<gene>
    <name evidence="2" type="ORF">GCM10007036_45990</name>
</gene>
<dbReference type="RefSeq" id="WP_188520140.1">
    <property type="nucleotide sequence ID" value="NZ_BMES01000003.1"/>
</dbReference>
<dbReference type="CDD" id="cd03823">
    <property type="entry name" value="GT4_ExpE7-like"/>
    <property type="match status" value="1"/>
</dbReference>
<dbReference type="Pfam" id="PF13579">
    <property type="entry name" value="Glyco_trans_4_4"/>
    <property type="match status" value="1"/>
</dbReference>
<dbReference type="GO" id="GO:0016757">
    <property type="term" value="F:glycosyltransferase activity"/>
    <property type="evidence" value="ECO:0007669"/>
    <property type="project" value="TreeGrafter"/>
</dbReference>
<dbReference type="AlphaFoldDB" id="A0A917IBD2"/>
<accession>A0A917IBD2</accession>
<reference evidence="2" key="2">
    <citation type="submission" date="2020-09" db="EMBL/GenBank/DDBJ databases">
        <authorList>
            <person name="Sun Q."/>
            <person name="Zhou Y."/>
        </authorList>
    </citation>
    <scope>NUCLEOTIDE SEQUENCE</scope>
    <source>
        <strain evidence="2">CGMCC 1.12214</strain>
    </source>
</reference>
<dbReference type="PANTHER" id="PTHR12526">
    <property type="entry name" value="GLYCOSYLTRANSFERASE"/>
    <property type="match status" value="1"/>
</dbReference>
<evidence type="ECO:0000259" key="1">
    <source>
        <dbReference type="Pfam" id="PF13579"/>
    </source>
</evidence>
<dbReference type="InterPro" id="IPR028098">
    <property type="entry name" value="Glyco_trans_4-like_N"/>
</dbReference>
<evidence type="ECO:0000313" key="3">
    <source>
        <dbReference type="Proteomes" id="UP000603912"/>
    </source>
</evidence>
<dbReference type="Gene3D" id="3.40.50.2000">
    <property type="entry name" value="Glycogen Phosphorylase B"/>
    <property type="match status" value="2"/>
</dbReference>
<dbReference type="Proteomes" id="UP000603912">
    <property type="component" value="Unassembled WGS sequence"/>
</dbReference>
<name>A0A917IBD2_9HYPH</name>
<keyword evidence="3" id="KW-1185">Reference proteome</keyword>
<feature type="domain" description="Glycosyltransferase subfamily 4-like N-terminal" evidence="1">
    <location>
        <begin position="16"/>
        <end position="205"/>
    </location>
</feature>
<sequence length="405" mass="44018">MRIALTTCTFAPNLEGGGAIAATALARELARRGHDVHVITLPLPDGMRELDEPGLTVHRIAPHGPVAPGAPFPSALKKLEFHLRDSFDPGVMARVGALLDVIKPDVVNSHAIPGLSGSLWLAAERRGIPVVHYIHELWAICANAGMFRNNAGNCRSRCWECRVITAPRRLLSRRVDTLIALSAFGLTKMVGAGRFTKSHLAVLPNAFENVHFTPRPRPPGEGLRLGFLGRIVPNKGLDVLARALVAADLPQWRLLVAGSGDPAYVDEVLGMLPPGRVERLGWIDPGELFRRIDLLVVPSVWQEPMGRILYEAAMHGVPVLASRVGGMPEIVVEGATGWTVPGGDSAALAEQLRRLATHPEQLDLPHGAYRSVVDRVRPENLIPAYERVFEAAADRGRERRRAAAR</sequence>
<dbReference type="Pfam" id="PF13692">
    <property type="entry name" value="Glyco_trans_1_4"/>
    <property type="match status" value="1"/>
</dbReference>
<comment type="caution">
    <text evidence="2">The sequence shown here is derived from an EMBL/GenBank/DDBJ whole genome shotgun (WGS) entry which is preliminary data.</text>
</comment>
<protein>
    <submittedName>
        <fullName evidence="2">Glycosyl transferase</fullName>
    </submittedName>
</protein>
<organism evidence="2 3">
    <name type="scientific">Alsobacter metallidurans</name>
    <dbReference type="NCBI Taxonomy" id="340221"/>
    <lineage>
        <taxon>Bacteria</taxon>
        <taxon>Pseudomonadati</taxon>
        <taxon>Pseudomonadota</taxon>
        <taxon>Alphaproteobacteria</taxon>
        <taxon>Hyphomicrobiales</taxon>
        <taxon>Alsobacteraceae</taxon>
        <taxon>Alsobacter</taxon>
    </lineage>
</organism>
<reference evidence="2" key="1">
    <citation type="journal article" date="2014" name="Int. J. Syst. Evol. Microbiol.">
        <title>Complete genome sequence of Corynebacterium casei LMG S-19264T (=DSM 44701T), isolated from a smear-ripened cheese.</title>
        <authorList>
            <consortium name="US DOE Joint Genome Institute (JGI-PGF)"/>
            <person name="Walter F."/>
            <person name="Albersmeier A."/>
            <person name="Kalinowski J."/>
            <person name="Ruckert C."/>
        </authorList>
    </citation>
    <scope>NUCLEOTIDE SEQUENCE</scope>
    <source>
        <strain evidence="2">CGMCC 1.12214</strain>
    </source>
</reference>
<keyword evidence="2" id="KW-0808">Transferase</keyword>
<proteinExistence type="predicted"/>
<evidence type="ECO:0000313" key="2">
    <source>
        <dbReference type="EMBL" id="GGH33405.1"/>
    </source>
</evidence>